<dbReference type="PANTHER" id="PTHR30471:SF3">
    <property type="entry name" value="UPF0758 PROTEIN YEES-RELATED"/>
    <property type="match status" value="1"/>
</dbReference>
<name>A0A4Q0U7M7_9BACT</name>
<protein>
    <submittedName>
        <fullName evidence="2">DNA repair protein RadC</fullName>
    </submittedName>
</protein>
<dbReference type="EMBL" id="DYXT01000029">
    <property type="protein sequence ID" value="HJE39315.1"/>
    <property type="molecule type" value="Genomic_DNA"/>
</dbReference>
<dbReference type="Pfam" id="PF20582">
    <property type="entry name" value="UPF0758_N"/>
    <property type="match status" value="1"/>
</dbReference>
<dbReference type="Pfam" id="PF04002">
    <property type="entry name" value="RadC"/>
    <property type="match status" value="1"/>
</dbReference>
<reference evidence="2" key="1">
    <citation type="journal article" date="2021" name="PeerJ">
        <title>Extensive microbial diversity within the chicken gut microbiome revealed by metagenomics and culture.</title>
        <authorList>
            <person name="Gilroy R."/>
            <person name="Ravi A."/>
            <person name="Getino M."/>
            <person name="Pursley I."/>
            <person name="Horton D.L."/>
            <person name="Alikhan N.F."/>
            <person name="Baker D."/>
            <person name="Gharbi K."/>
            <person name="Hall N."/>
            <person name="Watson M."/>
            <person name="Adriaenssens E.M."/>
            <person name="Foster-Nyarko E."/>
            <person name="Jarju S."/>
            <person name="Secka A."/>
            <person name="Antonio M."/>
            <person name="Oren A."/>
            <person name="Chaudhuri R.R."/>
            <person name="La Ragione R."/>
            <person name="Hildebrand F."/>
            <person name="Pallen M.J."/>
        </authorList>
    </citation>
    <scope>NUCLEOTIDE SEQUENCE</scope>
    <source>
        <strain evidence="2">4100</strain>
    </source>
</reference>
<reference evidence="2" key="2">
    <citation type="submission" date="2021-09" db="EMBL/GenBank/DDBJ databases">
        <authorList>
            <person name="Gilroy R."/>
        </authorList>
    </citation>
    <scope>NUCLEOTIDE SEQUENCE</scope>
    <source>
        <strain evidence="2">4100</strain>
    </source>
</reference>
<dbReference type="InterPro" id="IPR001405">
    <property type="entry name" value="UPF0758"/>
</dbReference>
<dbReference type="InterPro" id="IPR046778">
    <property type="entry name" value="UPF0758_N"/>
</dbReference>
<dbReference type="NCBIfam" id="TIGR00608">
    <property type="entry name" value="radc"/>
    <property type="match status" value="1"/>
</dbReference>
<comment type="similarity">
    <text evidence="1">Belongs to the UPF0758 family.</text>
</comment>
<dbReference type="InterPro" id="IPR025657">
    <property type="entry name" value="RadC_JAB"/>
</dbReference>
<dbReference type="PANTHER" id="PTHR30471">
    <property type="entry name" value="DNA REPAIR PROTEIN RADC"/>
    <property type="match status" value="1"/>
</dbReference>
<comment type="caution">
    <text evidence="2">The sequence shown here is derived from an EMBL/GenBank/DDBJ whole genome shotgun (WGS) entry which is preliminary data.</text>
</comment>
<dbReference type="InterPro" id="IPR037518">
    <property type="entry name" value="MPN"/>
</dbReference>
<dbReference type="InterPro" id="IPR020891">
    <property type="entry name" value="UPF0758_CS"/>
</dbReference>
<dbReference type="AlphaFoldDB" id="A0A4Q0U7M7"/>
<gene>
    <name evidence="2" type="primary">radC</name>
    <name evidence="2" type="ORF">K8V47_06125</name>
</gene>
<dbReference type="CDD" id="cd08071">
    <property type="entry name" value="MPN_DUF2466"/>
    <property type="match status" value="1"/>
</dbReference>
<dbReference type="Proteomes" id="UP000711407">
    <property type="component" value="Unassembled WGS sequence"/>
</dbReference>
<dbReference type="NCBIfam" id="NF000642">
    <property type="entry name" value="PRK00024.1"/>
    <property type="match status" value="1"/>
</dbReference>
<evidence type="ECO:0000313" key="3">
    <source>
        <dbReference type="Proteomes" id="UP000711407"/>
    </source>
</evidence>
<organism evidence="2 3">
    <name type="scientific">Candidatus Amulumruptor caecigallinarius</name>
    <dbReference type="NCBI Taxonomy" id="2109911"/>
    <lineage>
        <taxon>Bacteria</taxon>
        <taxon>Pseudomonadati</taxon>
        <taxon>Bacteroidota</taxon>
        <taxon>Bacteroidia</taxon>
        <taxon>Bacteroidales</taxon>
        <taxon>Muribaculaceae</taxon>
        <taxon>Candidatus Amulumruptor</taxon>
    </lineage>
</organism>
<accession>A0A4Q0U7M7</accession>
<proteinExistence type="inferred from homology"/>
<evidence type="ECO:0000256" key="1">
    <source>
        <dbReference type="RuleBase" id="RU003797"/>
    </source>
</evidence>
<dbReference type="PROSITE" id="PS01302">
    <property type="entry name" value="UPF0758"/>
    <property type="match status" value="1"/>
</dbReference>
<dbReference type="PROSITE" id="PS50249">
    <property type="entry name" value="MPN"/>
    <property type="match status" value="1"/>
</dbReference>
<dbReference type="Gene3D" id="3.40.140.10">
    <property type="entry name" value="Cytidine Deaminase, domain 2"/>
    <property type="match status" value="1"/>
</dbReference>
<evidence type="ECO:0000313" key="2">
    <source>
        <dbReference type="EMBL" id="HJE39315.1"/>
    </source>
</evidence>
<sequence>MKISELNEADKPREKALANGIESLTDAELLAILMGTGRPGTNVVELSQKMLGHCDNRLERFARMSIAEMVREFHGVGHAKAVTIKAALTLGSRAKSAEMSDVRTTVFSSPKLVYDYMWDKLSRIDHEEFHVLLLSRAATLKSRICVSRGGTAATVVDVKIVMRHAVEHLADSMILVHNHPSGSLMPSPQDDDLTHRIAQAGKLFGIPVRDHLIVTAKGYYSYHDEGKL</sequence>